<organism evidence="2 3">
    <name type="scientific">Parnassius mnemosyne</name>
    <name type="common">clouded apollo</name>
    <dbReference type="NCBI Taxonomy" id="213953"/>
    <lineage>
        <taxon>Eukaryota</taxon>
        <taxon>Metazoa</taxon>
        <taxon>Ecdysozoa</taxon>
        <taxon>Arthropoda</taxon>
        <taxon>Hexapoda</taxon>
        <taxon>Insecta</taxon>
        <taxon>Pterygota</taxon>
        <taxon>Neoptera</taxon>
        <taxon>Endopterygota</taxon>
        <taxon>Lepidoptera</taxon>
        <taxon>Glossata</taxon>
        <taxon>Ditrysia</taxon>
        <taxon>Papilionoidea</taxon>
        <taxon>Papilionidae</taxon>
        <taxon>Parnassiinae</taxon>
        <taxon>Parnassini</taxon>
        <taxon>Parnassius</taxon>
        <taxon>Driopa</taxon>
    </lineage>
</organism>
<gene>
    <name evidence="2" type="ORF">PARMNEM_LOCUS5048</name>
</gene>
<sequence>MSVSWTNEQELMLIECLHAEPILWDAKHKYHKNKMRVHDAWMRIKEIMNIEVTDLKKKKENLMSSYRTYRKKVKDSVNKSGASSDEIYKPIWFAFDAIDAFLRESDHCKKTTNTVSMFYLQFIIDVNM</sequence>
<feature type="domain" description="MADF" evidence="1">
    <location>
        <begin position="12"/>
        <end position="99"/>
    </location>
</feature>
<keyword evidence="3" id="KW-1185">Reference proteome</keyword>
<dbReference type="PANTHER" id="PTHR21505">
    <property type="entry name" value="MADF DOMAIN-CONTAINING PROTEIN-RELATED"/>
    <property type="match status" value="1"/>
</dbReference>
<dbReference type="AlphaFoldDB" id="A0AAV1KP76"/>
<dbReference type="Proteomes" id="UP001314205">
    <property type="component" value="Unassembled WGS sequence"/>
</dbReference>
<dbReference type="PANTHER" id="PTHR21505:SF12">
    <property type="entry name" value="MADF DOMAIN-CONTAINING PROTEIN-RELATED"/>
    <property type="match status" value="1"/>
</dbReference>
<proteinExistence type="predicted"/>
<evidence type="ECO:0000259" key="1">
    <source>
        <dbReference type="PROSITE" id="PS51029"/>
    </source>
</evidence>
<evidence type="ECO:0000313" key="2">
    <source>
        <dbReference type="EMBL" id="CAK1583687.1"/>
    </source>
</evidence>
<protein>
    <recommendedName>
        <fullName evidence="1">MADF domain-containing protein</fullName>
    </recommendedName>
</protein>
<dbReference type="SMART" id="SM00595">
    <property type="entry name" value="MADF"/>
    <property type="match status" value="1"/>
</dbReference>
<dbReference type="InterPro" id="IPR006578">
    <property type="entry name" value="MADF-dom"/>
</dbReference>
<reference evidence="2 3" key="1">
    <citation type="submission" date="2023-11" db="EMBL/GenBank/DDBJ databases">
        <authorList>
            <person name="Hedman E."/>
            <person name="Englund M."/>
            <person name="Stromberg M."/>
            <person name="Nyberg Akerstrom W."/>
            <person name="Nylinder S."/>
            <person name="Jareborg N."/>
            <person name="Kallberg Y."/>
            <person name="Kronander E."/>
        </authorList>
    </citation>
    <scope>NUCLEOTIDE SEQUENCE [LARGE SCALE GENOMIC DNA]</scope>
</reference>
<dbReference type="EMBL" id="CAVLGL010000057">
    <property type="protein sequence ID" value="CAK1583687.1"/>
    <property type="molecule type" value="Genomic_DNA"/>
</dbReference>
<comment type="caution">
    <text evidence="2">The sequence shown here is derived from an EMBL/GenBank/DDBJ whole genome shotgun (WGS) entry which is preliminary data.</text>
</comment>
<dbReference type="PROSITE" id="PS51029">
    <property type="entry name" value="MADF"/>
    <property type="match status" value="1"/>
</dbReference>
<accession>A0AAV1KP76</accession>
<name>A0AAV1KP76_9NEOP</name>
<evidence type="ECO:0000313" key="3">
    <source>
        <dbReference type="Proteomes" id="UP001314205"/>
    </source>
</evidence>
<dbReference type="Pfam" id="PF10545">
    <property type="entry name" value="MADF_DNA_bdg"/>
    <property type="match status" value="1"/>
</dbReference>